<dbReference type="Proteomes" id="UP000001962">
    <property type="component" value="Chromosome"/>
</dbReference>
<keyword evidence="4 6" id="KW-1133">Transmembrane helix</keyword>
<dbReference type="Pfam" id="PF02690">
    <property type="entry name" value="Na_Pi_cotrans"/>
    <property type="match status" value="2"/>
</dbReference>
<proteinExistence type="predicted"/>
<evidence type="ECO:0000313" key="8">
    <source>
        <dbReference type="Proteomes" id="UP000001962"/>
    </source>
</evidence>
<accession>Q0A546</accession>
<feature type="transmembrane region" description="Helical" evidence="6">
    <location>
        <begin position="215"/>
        <end position="231"/>
    </location>
</feature>
<feature type="transmembrane region" description="Helical" evidence="6">
    <location>
        <begin position="84"/>
        <end position="108"/>
    </location>
</feature>
<keyword evidence="2" id="KW-1003">Cell membrane</keyword>
<evidence type="ECO:0000256" key="2">
    <source>
        <dbReference type="ARBA" id="ARBA00022475"/>
    </source>
</evidence>
<feature type="transmembrane region" description="Helical" evidence="6">
    <location>
        <begin position="192"/>
        <end position="210"/>
    </location>
</feature>
<dbReference type="GO" id="GO:0044341">
    <property type="term" value="P:sodium-dependent phosphate transport"/>
    <property type="evidence" value="ECO:0007669"/>
    <property type="project" value="InterPro"/>
</dbReference>
<keyword evidence="8" id="KW-1185">Reference proteome</keyword>
<feature type="transmembrane region" description="Helical" evidence="6">
    <location>
        <begin position="28"/>
        <end position="46"/>
    </location>
</feature>
<dbReference type="PANTHER" id="PTHR10010">
    <property type="entry name" value="SOLUTE CARRIER FAMILY 34 SODIUM PHOSPHATE , MEMBER 2-RELATED"/>
    <property type="match status" value="1"/>
</dbReference>
<sequence>MSLRAVVLAIVLGILAWGFWQSGDFTEIAAGVAIFLFGMMSLEQGFRTFTGGTLETLLEASTNRLWKSVGFGIASTTLMQSSTLVSLVTISFVSAQMIPLAAGIGVVLGTNLGTTTGAWLIAGLGLRVNISAYAMPLLVFAIVLMFQRGKMAKGAGNILLGIGFLFLGIHYMKEGFDAFQETFDLAAYSMEGMAGLLVYIGIGMLITVIMQSSHATLLVVITALAAGQVTYENGLALAIGANLGTAVTTALGGMTAHLGGKRLAVAHVVFNIVTAVVAVAFMDWIRLGVDFGGNLLGFAEDDFLLRLALFHTLFNLLGVMIFAPFTKQFASLLEHYVTFVSKRTVRPQFLHKDALKVPEVTVAAVRKEVWHLYENAFSLITHGLSLRRTVVRSEQSLSDAVARTQRIMPLDIDDDYEQRIKSLQSAIVEFISESGTSGDTPAAATEQLYELRHASQNIVLAVKDMKHLHKNLSRLGLSRNRAIRERYDEIRLLIAGLLREIEQLRQEEPGASTVLALDAYKVSVERFYRGFSARLEEAIRERRMRGAEATSLMNDAGYAYDIARLLIEAAQILLVAKEKEVRLAQSQVALSDEEIQAAVEEVSSESKGRTL</sequence>
<dbReference type="AlphaFoldDB" id="Q0A546"/>
<evidence type="ECO:0000256" key="3">
    <source>
        <dbReference type="ARBA" id="ARBA00022692"/>
    </source>
</evidence>
<dbReference type="HOGENOM" id="CLU_025623_1_0_6"/>
<dbReference type="GO" id="GO:0005886">
    <property type="term" value="C:plasma membrane"/>
    <property type="evidence" value="ECO:0007669"/>
    <property type="project" value="UniProtKB-SubCell"/>
</dbReference>
<dbReference type="RefSeq" id="WP_011630434.1">
    <property type="nucleotide sequence ID" value="NC_008340.1"/>
</dbReference>
<evidence type="ECO:0000256" key="6">
    <source>
        <dbReference type="SAM" id="Phobius"/>
    </source>
</evidence>
<feature type="transmembrane region" description="Helical" evidence="6">
    <location>
        <begin position="263"/>
        <end position="285"/>
    </location>
</feature>
<gene>
    <name evidence="7" type="ordered locus">Mlg_2701</name>
</gene>
<protein>
    <submittedName>
        <fullName evidence="7">Na+/Pi-cotransporter</fullName>
    </submittedName>
</protein>
<evidence type="ECO:0000256" key="5">
    <source>
        <dbReference type="ARBA" id="ARBA00023136"/>
    </source>
</evidence>
<feature type="transmembrane region" description="Helical" evidence="6">
    <location>
        <begin position="305"/>
        <end position="325"/>
    </location>
</feature>
<evidence type="ECO:0000256" key="1">
    <source>
        <dbReference type="ARBA" id="ARBA00004651"/>
    </source>
</evidence>
<evidence type="ECO:0000313" key="7">
    <source>
        <dbReference type="EMBL" id="ABI58041.1"/>
    </source>
</evidence>
<organism evidence="7 8">
    <name type="scientific">Alkalilimnicola ehrlichii (strain ATCC BAA-1101 / DSM 17681 / MLHE-1)</name>
    <dbReference type="NCBI Taxonomy" id="187272"/>
    <lineage>
        <taxon>Bacteria</taxon>
        <taxon>Pseudomonadati</taxon>
        <taxon>Pseudomonadota</taxon>
        <taxon>Gammaproteobacteria</taxon>
        <taxon>Chromatiales</taxon>
        <taxon>Ectothiorhodospiraceae</taxon>
        <taxon>Alkalilimnicola</taxon>
    </lineage>
</organism>
<dbReference type="eggNOG" id="COG1283">
    <property type="taxonomic scope" value="Bacteria"/>
</dbReference>
<dbReference type="GO" id="GO:0005436">
    <property type="term" value="F:sodium:phosphate symporter activity"/>
    <property type="evidence" value="ECO:0007669"/>
    <property type="project" value="InterPro"/>
</dbReference>
<feature type="transmembrane region" description="Helical" evidence="6">
    <location>
        <begin position="154"/>
        <end position="172"/>
    </location>
</feature>
<dbReference type="OrthoDB" id="9763003at2"/>
<reference evidence="8" key="1">
    <citation type="submission" date="2006-08" db="EMBL/GenBank/DDBJ databases">
        <title>Complete sequence of Alkalilimnicola ehrilichei MLHE-1.</title>
        <authorList>
            <person name="Copeland A."/>
            <person name="Lucas S."/>
            <person name="Lapidus A."/>
            <person name="Barry K."/>
            <person name="Detter J.C."/>
            <person name="Glavina del Rio T."/>
            <person name="Hammon N."/>
            <person name="Israni S."/>
            <person name="Dalin E."/>
            <person name="Tice H."/>
            <person name="Pitluck S."/>
            <person name="Sims D."/>
            <person name="Brettin T."/>
            <person name="Bruce D."/>
            <person name="Han C."/>
            <person name="Tapia R."/>
            <person name="Gilna P."/>
            <person name="Schmutz J."/>
            <person name="Larimer F."/>
            <person name="Land M."/>
            <person name="Hauser L."/>
            <person name="Kyrpides N."/>
            <person name="Mikhailova N."/>
            <person name="Oremland R.S."/>
            <person name="Hoeft S.E."/>
            <person name="Switzer-Blum J."/>
            <person name="Kulp T."/>
            <person name="King G."/>
            <person name="Tabita R."/>
            <person name="Witte B."/>
            <person name="Santini J.M."/>
            <person name="Basu P."/>
            <person name="Hollibaugh J.T."/>
            <person name="Xie G."/>
            <person name="Stolz J.F."/>
            <person name="Richardson P."/>
        </authorList>
    </citation>
    <scope>NUCLEOTIDE SEQUENCE [LARGE SCALE GENOMIC DNA]</scope>
    <source>
        <strain evidence="8">ATCC BAA-1101 / DSM 17681 / MLHE-1</strain>
    </source>
</reference>
<dbReference type="InterPro" id="IPR003841">
    <property type="entry name" value="Na/Pi_transpt"/>
</dbReference>
<evidence type="ECO:0000256" key="4">
    <source>
        <dbReference type="ARBA" id="ARBA00022989"/>
    </source>
</evidence>
<keyword evidence="5 6" id="KW-0472">Membrane</keyword>
<feature type="transmembrane region" description="Helical" evidence="6">
    <location>
        <begin position="237"/>
        <end position="256"/>
    </location>
</feature>
<name>Q0A546_ALKEH</name>
<dbReference type="PANTHER" id="PTHR10010:SF46">
    <property type="entry name" value="SODIUM-DEPENDENT PHOSPHATE TRANSPORT PROTEIN 2B"/>
    <property type="match status" value="1"/>
</dbReference>
<dbReference type="KEGG" id="aeh:Mlg_2701"/>
<dbReference type="NCBIfam" id="NF037997">
    <property type="entry name" value="Na_Pi_symport"/>
    <property type="match status" value="1"/>
</dbReference>
<keyword evidence="3 6" id="KW-0812">Transmembrane</keyword>
<dbReference type="EMBL" id="CP000453">
    <property type="protein sequence ID" value="ABI58041.1"/>
    <property type="molecule type" value="Genomic_DNA"/>
</dbReference>
<feature type="transmembrane region" description="Helical" evidence="6">
    <location>
        <begin position="128"/>
        <end position="147"/>
    </location>
</feature>
<comment type="subcellular location">
    <subcellularLocation>
        <location evidence="1">Cell membrane</location>
        <topology evidence="1">Multi-pass membrane protein</topology>
    </subcellularLocation>
</comment>